<dbReference type="Gene3D" id="1.20.120.720">
    <property type="entry name" value="Myosin VI head, motor domain, U50 subdomain"/>
    <property type="match status" value="1"/>
</dbReference>
<evidence type="ECO:0000256" key="4">
    <source>
        <dbReference type="ARBA" id="ARBA00023054"/>
    </source>
</evidence>
<evidence type="ECO:0000259" key="12">
    <source>
        <dbReference type="PROSITE" id="PS51844"/>
    </source>
</evidence>
<feature type="coiled-coil region" evidence="9">
    <location>
        <begin position="970"/>
        <end position="1011"/>
    </location>
</feature>
<dbReference type="Gene3D" id="6.20.240.20">
    <property type="match status" value="1"/>
</dbReference>
<keyword evidence="14" id="KW-1185">Reference proteome</keyword>
<evidence type="ECO:0000256" key="10">
    <source>
        <dbReference type="SAM" id="MobiDB-lite"/>
    </source>
</evidence>
<dbReference type="AlphaFoldDB" id="A0AAF0WMV0"/>
<dbReference type="GO" id="GO:0005524">
    <property type="term" value="F:ATP binding"/>
    <property type="evidence" value="ECO:0007669"/>
    <property type="project" value="UniProtKB-UniRule"/>
</dbReference>
<feature type="region of interest" description="Disordered" evidence="10">
    <location>
        <begin position="1"/>
        <end position="98"/>
    </location>
</feature>
<comment type="similarity">
    <text evidence="8">Belongs to the TRAFAC class myosin-kinesin ATPase superfamily. Myosin family.</text>
</comment>
<accession>A0AAF0WMV0</accession>
<feature type="binding site" evidence="8">
    <location>
        <begin position="276"/>
        <end position="283"/>
    </location>
    <ligand>
        <name>ATP</name>
        <dbReference type="ChEBI" id="CHEBI:30616"/>
    </ligand>
</feature>
<dbReference type="Proteomes" id="UP000077755">
    <property type="component" value="Chromosome 3"/>
</dbReference>
<evidence type="ECO:0000259" key="11">
    <source>
        <dbReference type="PROSITE" id="PS51456"/>
    </source>
</evidence>
<evidence type="ECO:0000256" key="7">
    <source>
        <dbReference type="ARBA" id="ARBA00023203"/>
    </source>
</evidence>
<evidence type="ECO:0000256" key="1">
    <source>
        <dbReference type="ARBA" id="ARBA00022741"/>
    </source>
</evidence>
<keyword evidence="1 8" id="KW-0547">Nucleotide-binding</keyword>
<keyword evidence="3" id="KW-0112">Calmodulin-binding</keyword>
<keyword evidence="2 8" id="KW-0067">ATP-binding</keyword>
<dbReference type="GO" id="GO:0005737">
    <property type="term" value="C:cytoplasm"/>
    <property type="evidence" value="ECO:0007669"/>
    <property type="project" value="TreeGrafter"/>
</dbReference>
<reference evidence="13" key="2">
    <citation type="submission" date="2022-03" db="EMBL/GenBank/DDBJ databases">
        <title>Draft title - Genomic analysis of global carrot germplasm unveils the trajectory of domestication and the origin of high carotenoid orange carrot.</title>
        <authorList>
            <person name="Iorizzo M."/>
            <person name="Ellison S."/>
            <person name="Senalik D."/>
            <person name="Macko-Podgorni A."/>
            <person name="Grzebelus D."/>
            <person name="Bostan H."/>
            <person name="Rolling W."/>
            <person name="Curaba J."/>
            <person name="Simon P."/>
        </authorList>
    </citation>
    <scope>NUCLEOTIDE SEQUENCE</scope>
    <source>
        <tissue evidence="13">Leaf</tissue>
    </source>
</reference>
<feature type="region of interest" description="Actin-binding" evidence="8">
    <location>
        <begin position="725"/>
        <end position="747"/>
    </location>
</feature>
<dbReference type="SMART" id="SM00015">
    <property type="entry name" value="IQ"/>
    <property type="match status" value="3"/>
</dbReference>
<dbReference type="Gene3D" id="1.10.10.820">
    <property type="match status" value="1"/>
</dbReference>
<dbReference type="PROSITE" id="PS50096">
    <property type="entry name" value="IQ"/>
    <property type="match status" value="2"/>
</dbReference>
<feature type="domain" description="Myosin N-terminal SH3-like" evidence="12">
    <location>
        <begin position="132"/>
        <end position="181"/>
    </location>
</feature>
<dbReference type="InterPro" id="IPR036961">
    <property type="entry name" value="Kinesin_motor_dom_sf"/>
</dbReference>
<dbReference type="GO" id="GO:0007015">
    <property type="term" value="P:actin filament organization"/>
    <property type="evidence" value="ECO:0007669"/>
    <property type="project" value="TreeGrafter"/>
</dbReference>
<feature type="region of interest" description="Disordered" evidence="10">
    <location>
        <begin position="1041"/>
        <end position="1078"/>
    </location>
</feature>
<keyword evidence="4 9" id="KW-0175">Coiled coil</keyword>
<dbReference type="GO" id="GO:0005516">
    <property type="term" value="F:calmodulin binding"/>
    <property type="evidence" value="ECO:0007669"/>
    <property type="project" value="UniProtKB-KW"/>
</dbReference>
<dbReference type="Pfam" id="PF25369">
    <property type="entry name" value="SH3_VIII-1_N"/>
    <property type="match status" value="1"/>
</dbReference>
<dbReference type="Gene3D" id="1.20.58.530">
    <property type="match status" value="1"/>
</dbReference>
<evidence type="ECO:0000256" key="5">
    <source>
        <dbReference type="ARBA" id="ARBA00023123"/>
    </source>
</evidence>
<dbReference type="GO" id="GO:0000146">
    <property type="term" value="F:microfilament motor activity"/>
    <property type="evidence" value="ECO:0007669"/>
    <property type="project" value="TreeGrafter"/>
</dbReference>
<dbReference type="Pfam" id="PF00063">
    <property type="entry name" value="Myosin_head"/>
    <property type="match status" value="1"/>
</dbReference>
<dbReference type="SMART" id="SM00242">
    <property type="entry name" value="MYSc"/>
    <property type="match status" value="1"/>
</dbReference>
<dbReference type="GO" id="GO:0030048">
    <property type="term" value="P:actin filament-based movement"/>
    <property type="evidence" value="ECO:0007669"/>
    <property type="project" value="UniProtKB-ARBA"/>
</dbReference>
<keyword evidence="5 8" id="KW-0518">Myosin</keyword>
<keyword evidence="7 8" id="KW-0009">Actin-binding</keyword>
<dbReference type="PRINTS" id="PR00193">
    <property type="entry name" value="MYOSINHEAVY"/>
</dbReference>
<dbReference type="InterPro" id="IPR027417">
    <property type="entry name" value="P-loop_NTPase"/>
</dbReference>
<dbReference type="GO" id="GO:0016020">
    <property type="term" value="C:membrane"/>
    <property type="evidence" value="ECO:0007669"/>
    <property type="project" value="TreeGrafter"/>
</dbReference>
<proteinExistence type="inferred from homology"/>
<dbReference type="PROSITE" id="PS51844">
    <property type="entry name" value="SH3_LIKE"/>
    <property type="match status" value="1"/>
</dbReference>
<dbReference type="KEGG" id="dcr:108214521"/>
<dbReference type="GO" id="GO:0051015">
    <property type="term" value="F:actin filament binding"/>
    <property type="evidence" value="ECO:0007669"/>
    <property type="project" value="TreeGrafter"/>
</dbReference>
<name>A0AAF0WMV0_DAUCS</name>
<dbReference type="InterPro" id="IPR000048">
    <property type="entry name" value="IQ_motif_EF-hand-BS"/>
</dbReference>
<dbReference type="Gene3D" id="3.40.850.10">
    <property type="entry name" value="Kinesin motor domain"/>
    <property type="match status" value="1"/>
</dbReference>
<dbReference type="Pfam" id="PF00612">
    <property type="entry name" value="IQ"/>
    <property type="match status" value="1"/>
</dbReference>
<gene>
    <name evidence="13" type="ORF">DCAR_0311275</name>
</gene>
<dbReference type="PROSITE" id="PS51456">
    <property type="entry name" value="MYOSIN_MOTOR"/>
    <property type="match status" value="1"/>
</dbReference>
<evidence type="ECO:0000256" key="8">
    <source>
        <dbReference type="PROSITE-ProRule" id="PRU00782"/>
    </source>
</evidence>
<evidence type="ECO:0008006" key="15">
    <source>
        <dbReference type="Google" id="ProtNLM"/>
    </source>
</evidence>
<evidence type="ECO:0000256" key="6">
    <source>
        <dbReference type="ARBA" id="ARBA00023175"/>
    </source>
</evidence>
<dbReference type="InterPro" id="IPR001609">
    <property type="entry name" value="Myosin_head_motor_dom-like"/>
</dbReference>
<evidence type="ECO:0000313" key="13">
    <source>
        <dbReference type="EMBL" id="WOG92019.1"/>
    </source>
</evidence>
<sequence>MLSVSPSMLMRSSLEEMLDSLRQRDEEERPKDLPPALPARPTSKARRPSAKRPLPAKFENNSEDLICGGKRQEVKHSRTGSFGGKKLKEGDGDESPYEVSPALVDKQSVASSSLLPRFLNSDLNDNFGYFIKKKLRVWCQLQNGHWESGQIQSISSDTASVLLLNGSVVTVSAEDLLPANPDVLEGVDDLIELSYLNEPSVLHNLQYRYSHDLIYSMSGPVLIATNPFKKVELYGNDYVTAYRQKLLDSPHVYSVADTAYNEMMRDGVNQAIIISGESGSGKTETANFAMQYLGAIGGVNDRIELQLIQTSHVLEAFGNAKTSLNDNSSRFGKLITIYFNAVGNICGAQIETFLLEKSRVVHLARGERSYHVFYQLCAGAPSALKEKLNLKAASEYNYLNQNGCLGADNVDNAQKFQILLEALNAFSMSKEDQEHVFQVVAAVLWLGNISFQVIDSEDHVKIVADEALATASSLLGCRSEDLMLVLSINRIQTSKDIAAKSLTLQQAIEKRDALAKFLYASLFNWLVDKINGSIEKGERQAGRSISILDVYGFESFQRNSLEQLFINYASERLHQHFIRHLLKLQQEEYDLDGIDWTKVEYRDNKDCLDLFEKRQTGLISLLDEESNLTKTSSLTFAEKINQHCKTNPCFNREQGGAFTICHYAGEVQYNTSGFLEKNRDSLHSDSIELLFSCSSQLPQLFASNNADQASVFHQQSLGTKLKAHLFMLMQQLENSTPHFILCIKPNSGQIPGIYEKELVLKQLRCCEILQVVKISRSGYPTRITHQEFAERYGILSKFGFSQDPLSASVSVLQQFGIQHEMYQVGYTKLYFRAGQNDALEEARKQVLQGTLEVQRCFRCHQARRYFHELKRGVISLQSFIRATTARRKYNYLINLRKQAVQQTLDEKQRAVLRLQAAIRGWLVRKESKKLLKVKKSSQEHTGSSHNLSRRISDVKKEMPEENIQILPLAMDELQRRVLMAETTLEKKEQENAVLRDQVQQYEARWAEYEVKMKLMEDMWQKQTTSLQMSLAAVKKSLADSTSVHCEGQEGSPSPQYYDSDDKHSLETHTPDDTPIKLTSSISEFGAGRQANGNRNAVSHLIKEFEQRKQTFDDEAKAIIEIKSGHPTSGNPDEELRSLKNKFEGWMKDYKARLREAKTKIQKLPSAERRRRNLWCGGISKW</sequence>
<evidence type="ECO:0000256" key="3">
    <source>
        <dbReference type="ARBA" id="ARBA00022860"/>
    </source>
</evidence>
<feature type="region of interest" description="Disordered" evidence="10">
    <location>
        <begin position="933"/>
        <end position="952"/>
    </location>
</feature>
<reference evidence="13" key="1">
    <citation type="journal article" date="2016" name="Nat. Genet.">
        <title>A high-quality carrot genome assembly provides new insights into carotenoid accumulation and asterid genome evolution.</title>
        <authorList>
            <person name="Iorizzo M."/>
            <person name="Ellison S."/>
            <person name="Senalik D."/>
            <person name="Zeng P."/>
            <person name="Satapoomin P."/>
            <person name="Huang J."/>
            <person name="Bowman M."/>
            <person name="Iovene M."/>
            <person name="Sanseverino W."/>
            <person name="Cavagnaro P."/>
            <person name="Yildiz M."/>
            <person name="Macko-Podgorni A."/>
            <person name="Moranska E."/>
            <person name="Grzebelus E."/>
            <person name="Grzebelus D."/>
            <person name="Ashrafi H."/>
            <person name="Zheng Z."/>
            <person name="Cheng S."/>
            <person name="Spooner D."/>
            <person name="Van Deynze A."/>
            <person name="Simon P."/>
        </authorList>
    </citation>
    <scope>NUCLEOTIDE SEQUENCE</scope>
    <source>
        <tissue evidence="13">Leaf</tissue>
    </source>
</reference>
<dbReference type="InterPro" id="IPR036022">
    <property type="entry name" value="MYSc_Myo8"/>
</dbReference>
<dbReference type="Gene3D" id="1.20.5.190">
    <property type="match status" value="1"/>
</dbReference>
<evidence type="ECO:0000313" key="14">
    <source>
        <dbReference type="Proteomes" id="UP000077755"/>
    </source>
</evidence>
<feature type="domain" description="Myosin motor" evidence="11">
    <location>
        <begin position="185"/>
        <end position="844"/>
    </location>
</feature>
<dbReference type="SUPFAM" id="SSF52540">
    <property type="entry name" value="P-loop containing nucleoside triphosphate hydrolases"/>
    <property type="match status" value="1"/>
</dbReference>
<dbReference type="FunFam" id="1.10.10.820:FF:000001">
    <property type="entry name" value="Myosin heavy chain"/>
    <property type="match status" value="1"/>
</dbReference>
<feature type="compositionally biased region" description="Basic and acidic residues" evidence="10">
    <location>
        <begin position="1059"/>
        <end position="1074"/>
    </location>
</feature>
<dbReference type="PANTHER" id="PTHR13140">
    <property type="entry name" value="MYOSIN"/>
    <property type="match status" value="1"/>
</dbReference>
<dbReference type="GO" id="GO:0016459">
    <property type="term" value="C:myosin complex"/>
    <property type="evidence" value="ECO:0007669"/>
    <property type="project" value="UniProtKB-KW"/>
</dbReference>
<evidence type="ECO:0000256" key="9">
    <source>
        <dbReference type="SAM" id="Coils"/>
    </source>
</evidence>
<dbReference type="CDD" id="cd01383">
    <property type="entry name" value="MYSc_Myo8"/>
    <property type="match status" value="1"/>
</dbReference>
<dbReference type="PANTHER" id="PTHR13140:SF706">
    <property type="entry name" value="DILUTE CLASS UNCONVENTIONAL MYOSIN, ISOFORM C"/>
    <property type="match status" value="1"/>
</dbReference>
<evidence type="ECO:0000256" key="2">
    <source>
        <dbReference type="ARBA" id="ARBA00022840"/>
    </source>
</evidence>
<dbReference type="EMBL" id="CP093345">
    <property type="protein sequence ID" value="WOG92019.1"/>
    <property type="molecule type" value="Genomic_DNA"/>
</dbReference>
<dbReference type="InterPro" id="IPR057535">
    <property type="entry name" value="MYO1-3_N_SH3"/>
</dbReference>
<feature type="compositionally biased region" description="Basic and acidic residues" evidence="10">
    <location>
        <begin position="19"/>
        <end position="32"/>
    </location>
</feature>
<protein>
    <recommendedName>
        <fullName evidence="15">Myosin motor domain-containing protein</fullName>
    </recommendedName>
</protein>
<organism evidence="13 14">
    <name type="scientific">Daucus carota subsp. sativus</name>
    <name type="common">Carrot</name>
    <dbReference type="NCBI Taxonomy" id="79200"/>
    <lineage>
        <taxon>Eukaryota</taxon>
        <taxon>Viridiplantae</taxon>
        <taxon>Streptophyta</taxon>
        <taxon>Embryophyta</taxon>
        <taxon>Tracheophyta</taxon>
        <taxon>Spermatophyta</taxon>
        <taxon>Magnoliopsida</taxon>
        <taxon>eudicotyledons</taxon>
        <taxon>Gunneridae</taxon>
        <taxon>Pentapetalae</taxon>
        <taxon>asterids</taxon>
        <taxon>campanulids</taxon>
        <taxon>Apiales</taxon>
        <taxon>Apiaceae</taxon>
        <taxon>Apioideae</taxon>
        <taxon>Scandiceae</taxon>
        <taxon>Daucinae</taxon>
        <taxon>Daucus</taxon>
        <taxon>Daucus sect. Daucus</taxon>
    </lineage>
</organism>
<keyword evidence="6 8" id="KW-0505">Motor protein</keyword>
<dbReference type="InterPro" id="IPR004009">
    <property type="entry name" value="SH3_Myosin"/>
</dbReference>